<evidence type="ECO:0000256" key="3">
    <source>
        <dbReference type="SAM" id="Coils"/>
    </source>
</evidence>
<comment type="similarity">
    <text evidence="1">Belongs to the enoyl-CoA hydratase/isomerase family.</text>
</comment>
<evidence type="ECO:0000313" key="5">
    <source>
        <dbReference type="Proteomes" id="UP000198607"/>
    </source>
</evidence>
<dbReference type="PANTHER" id="PTHR11941:SF133">
    <property type="entry name" value="1,2-EPOXYPHENYLACETYL-COA ISOMERASE"/>
    <property type="match status" value="1"/>
</dbReference>
<feature type="coiled-coil region" evidence="3">
    <location>
        <begin position="222"/>
        <end position="249"/>
    </location>
</feature>
<dbReference type="GO" id="GO:0016853">
    <property type="term" value="F:isomerase activity"/>
    <property type="evidence" value="ECO:0007669"/>
    <property type="project" value="UniProtKB-KW"/>
</dbReference>
<gene>
    <name evidence="4" type="ORF">SAMN05660652_00723</name>
</gene>
<evidence type="ECO:0000256" key="2">
    <source>
        <dbReference type="ARBA" id="ARBA00023239"/>
    </source>
</evidence>
<dbReference type="CDD" id="cd06558">
    <property type="entry name" value="crotonase-like"/>
    <property type="match status" value="1"/>
</dbReference>
<evidence type="ECO:0000256" key="1">
    <source>
        <dbReference type="ARBA" id="ARBA00005254"/>
    </source>
</evidence>
<organism evidence="4 5">
    <name type="scientific">Propionivibrio dicarboxylicus</name>
    <dbReference type="NCBI Taxonomy" id="83767"/>
    <lineage>
        <taxon>Bacteria</taxon>
        <taxon>Pseudomonadati</taxon>
        <taxon>Pseudomonadota</taxon>
        <taxon>Betaproteobacteria</taxon>
        <taxon>Rhodocyclales</taxon>
        <taxon>Rhodocyclaceae</taxon>
        <taxon>Propionivibrio</taxon>
    </lineage>
</organism>
<dbReference type="InterPro" id="IPR014748">
    <property type="entry name" value="Enoyl-CoA_hydra_C"/>
</dbReference>
<dbReference type="Gene3D" id="3.90.226.10">
    <property type="entry name" value="2-enoyl-CoA Hydratase, Chain A, domain 1"/>
    <property type="match status" value="1"/>
</dbReference>
<evidence type="ECO:0000313" key="4">
    <source>
        <dbReference type="EMBL" id="SDG84932.1"/>
    </source>
</evidence>
<dbReference type="Proteomes" id="UP000198607">
    <property type="component" value="Unassembled WGS sequence"/>
</dbReference>
<dbReference type="Gene3D" id="1.10.12.10">
    <property type="entry name" value="Lyase 2-enoyl-coa Hydratase, Chain A, domain 2"/>
    <property type="match status" value="1"/>
</dbReference>
<keyword evidence="2" id="KW-0456">Lyase</keyword>
<dbReference type="AlphaFoldDB" id="A0A1G7XL39"/>
<dbReference type="STRING" id="83767.SAMN05660652_00723"/>
<name>A0A1G7XL39_9RHOO</name>
<dbReference type="SUPFAM" id="SSF52096">
    <property type="entry name" value="ClpP/crotonase"/>
    <property type="match status" value="1"/>
</dbReference>
<dbReference type="Pfam" id="PF00378">
    <property type="entry name" value="ECH_1"/>
    <property type="match status" value="1"/>
</dbReference>
<reference evidence="4 5" key="1">
    <citation type="submission" date="2016-10" db="EMBL/GenBank/DDBJ databases">
        <authorList>
            <person name="de Groot N.N."/>
        </authorList>
    </citation>
    <scope>NUCLEOTIDE SEQUENCE [LARGE SCALE GENOMIC DNA]</scope>
    <source>
        <strain evidence="4 5">DSM 5885</strain>
    </source>
</reference>
<dbReference type="GO" id="GO:0006635">
    <property type="term" value="P:fatty acid beta-oxidation"/>
    <property type="evidence" value="ECO:0007669"/>
    <property type="project" value="TreeGrafter"/>
</dbReference>
<dbReference type="EMBL" id="FNCY01000002">
    <property type="protein sequence ID" value="SDG84932.1"/>
    <property type="molecule type" value="Genomic_DNA"/>
</dbReference>
<keyword evidence="5" id="KW-1185">Reference proteome</keyword>
<dbReference type="InterPro" id="IPR029045">
    <property type="entry name" value="ClpP/crotonase-like_dom_sf"/>
</dbReference>
<accession>A0A1G7XL39</accession>
<proteinExistence type="inferred from homology"/>
<dbReference type="RefSeq" id="WP_091933754.1">
    <property type="nucleotide sequence ID" value="NZ_FNCY01000002.1"/>
</dbReference>
<dbReference type="PANTHER" id="PTHR11941">
    <property type="entry name" value="ENOYL-COA HYDRATASE-RELATED"/>
    <property type="match status" value="1"/>
</dbReference>
<dbReference type="OrthoDB" id="9777711at2"/>
<keyword evidence="3" id="KW-0175">Coiled coil</keyword>
<keyword evidence="4" id="KW-0413">Isomerase</keyword>
<dbReference type="InterPro" id="IPR001753">
    <property type="entry name" value="Enoyl-CoA_hydra/iso"/>
</dbReference>
<protein>
    <submittedName>
        <fullName evidence="4">2-(1,2-epoxy-1,2-dihydrophenyl)acetyl-CoA isomerase</fullName>
    </submittedName>
</protein>
<dbReference type="GO" id="GO:0016829">
    <property type="term" value="F:lyase activity"/>
    <property type="evidence" value="ECO:0007669"/>
    <property type="project" value="UniProtKB-KW"/>
</dbReference>
<sequence length="262" mass="27918">MNYQNFDYCVDAQIARITISREKAFNSIDLESARELCDIVNRCGSDRSVRAVIITGAGSKAFCAGGDVASFAAQPETVDLLIKEITGYLHQAISRLAWMDAPVIAAVNGVAAGAGLSLAAACDLAIAADTAVFTSAYTQIGLTPDGSATYYLPRLIGRRRAMELFLTNRVLKAPEALEWGLVNRVVPAAELSESVDALAMQLARGATRAMGGVKKLLLLSANDSLESQMERETRQIAELSRSADGLEGVKAFVEKRKPAFGG</sequence>